<dbReference type="RefSeq" id="WP_012925306.1">
    <property type="nucleotide sequence ID" value="NC_013730.1"/>
</dbReference>
<dbReference type="Proteomes" id="UP000002028">
    <property type="component" value="Chromosome"/>
</dbReference>
<dbReference type="STRING" id="504472.Slin_0691"/>
<name>D2QGY8_SPILD</name>
<protein>
    <submittedName>
        <fullName evidence="3">Uncharacterized protein</fullName>
    </submittedName>
</protein>
<feature type="compositionally biased region" description="Polar residues" evidence="1">
    <location>
        <begin position="8"/>
        <end position="17"/>
    </location>
</feature>
<dbReference type="KEGG" id="sli:Slin_0691"/>
<feature type="region of interest" description="Disordered" evidence="1">
    <location>
        <begin position="56"/>
        <end position="75"/>
    </location>
</feature>
<feature type="compositionally biased region" description="Low complexity" evidence="1">
    <location>
        <begin position="18"/>
        <end position="28"/>
    </location>
</feature>
<gene>
    <name evidence="3" type="ordered locus">Slin_0691</name>
</gene>
<keyword evidence="2" id="KW-0472">Membrane</keyword>
<evidence type="ECO:0000256" key="1">
    <source>
        <dbReference type="SAM" id="MobiDB-lite"/>
    </source>
</evidence>
<proteinExistence type="predicted"/>
<sequence>MADFYQRPTVSSRGNNPTSTESVTTTETSIAPAIDKTYKGFIDEGLTNYYNARQTSLNSRSGSSPRELDSDGFPVGTSASSKANTIAHEKDLAAAKATIQAVNTSLGSAKVTAINARLTFIKKRVNQLIQESGQTSVSSTWDDQEFQTYMTAWKAASTLIPGGIILASIATLFTSVMSADEKKQIIARKTAFYTTALDGYTKDVQQLNSLKESLNLGTVNQAPTSSTTVYWIAGIGFLFLLFLYLKKRKRRKKR</sequence>
<dbReference type="EMBL" id="CP001769">
    <property type="protein sequence ID" value="ADB36754.1"/>
    <property type="molecule type" value="Genomic_DNA"/>
</dbReference>
<keyword evidence="4" id="KW-1185">Reference proteome</keyword>
<evidence type="ECO:0000313" key="3">
    <source>
        <dbReference type="EMBL" id="ADB36754.1"/>
    </source>
</evidence>
<keyword evidence="2" id="KW-0812">Transmembrane</keyword>
<reference evidence="3 4" key="1">
    <citation type="journal article" date="2010" name="Stand. Genomic Sci.">
        <title>Complete genome sequence of Spirosoma linguale type strain (1).</title>
        <authorList>
            <person name="Lail K."/>
            <person name="Sikorski J."/>
            <person name="Saunders E."/>
            <person name="Lapidus A."/>
            <person name="Glavina Del Rio T."/>
            <person name="Copeland A."/>
            <person name="Tice H."/>
            <person name="Cheng J.-F."/>
            <person name="Lucas S."/>
            <person name="Nolan M."/>
            <person name="Bruce D."/>
            <person name="Goodwin L."/>
            <person name="Pitluck S."/>
            <person name="Ivanova N."/>
            <person name="Mavromatis K."/>
            <person name="Ovchinnikova G."/>
            <person name="Pati A."/>
            <person name="Chen A."/>
            <person name="Palaniappan K."/>
            <person name="Land M."/>
            <person name="Hauser L."/>
            <person name="Chang Y.-J."/>
            <person name="Jeffries C.D."/>
            <person name="Chain P."/>
            <person name="Brettin T."/>
            <person name="Detter J.C."/>
            <person name="Schuetze A."/>
            <person name="Rohde M."/>
            <person name="Tindall B.J."/>
            <person name="Goeker M."/>
            <person name="Bristow J."/>
            <person name="Eisen J.A."/>
            <person name="Markowitz V."/>
            <person name="Hugenholtz P."/>
            <person name="Kyrpides N.C."/>
            <person name="Klenk H.-P."/>
            <person name="Chen F."/>
        </authorList>
    </citation>
    <scope>NUCLEOTIDE SEQUENCE [LARGE SCALE GENOMIC DNA]</scope>
    <source>
        <strain evidence="4">ATCC 33905 / DSM 74 / LMG 10896 / Claus 1</strain>
    </source>
</reference>
<organism evidence="3 4">
    <name type="scientific">Spirosoma linguale (strain ATCC 33905 / DSM 74 / LMG 10896 / Claus 1)</name>
    <dbReference type="NCBI Taxonomy" id="504472"/>
    <lineage>
        <taxon>Bacteria</taxon>
        <taxon>Pseudomonadati</taxon>
        <taxon>Bacteroidota</taxon>
        <taxon>Cytophagia</taxon>
        <taxon>Cytophagales</taxon>
        <taxon>Cytophagaceae</taxon>
        <taxon>Spirosoma</taxon>
    </lineage>
</organism>
<feature type="region of interest" description="Disordered" evidence="1">
    <location>
        <begin position="1"/>
        <end position="28"/>
    </location>
</feature>
<dbReference type="HOGENOM" id="CLU_1093752_0_0_10"/>
<feature type="transmembrane region" description="Helical" evidence="2">
    <location>
        <begin position="228"/>
        <end position="245"/>
    </location>
</feature>
<evidence type="ECO:0000313" key="4">
    <source>
        <dbReference type="Proteomes" id="UP000002028"/>
    </source>
</evidence>
<accession>D2QGY8</accession>
<evidence type="ECO:0000256" key="2">
    <source>
        <dbReference type="SAM" id="Phobius"/>
    </source>
</evidence>
<dbReference type="AlphaFoldDB" id="D2QGY8"/>
<keyword evidence="2" id="KW-1133">Transmembrane helix</keyword>